<dbReference type="EMBL" id="FNBK01000011">
    <property type="protein sequence ID" value="SDF89516.1"/>
    <property type="molecule type" value="Genomic_DNA"/>
</dbReference>
<accession>A0A1G7PTB5</accession>
<name>A0A1G7PTB5_9EURY</name>
<protein>
    <submittedName>
        <fullName evidence="1">Uncharacterized protein</fullName>
    </submittedName>
</protein>
<evidence type="ECO:0000313" key="2">
    <source>
        <dbReference type="Proteomes" id="UP000199076"/>
    </source>
</evidence>
<keyword evidence="2" id="KW-1185">Reference proteome</keyword>
<dbReference type="AlphaFoldDB" id="A0A1G7PTB5"/>
<evidence type="ECO:0000313" key="1">
    <source>
        <dbReference type="EMBL" id="SDF89516.1"/>
    </source>
</evidence>
<gene>
    <name evidence="1" type="ORF">SAMN05216218_1119</name>
</gene>
<proteinExistence type="predicted"/>
<dbReference type="Proteomes" id="UP000199076">
    <property type="component" value="Unassembled WGS sequence"/>
</dbReference>
<reference evidence="2" key="1">
    <citation type="submission" date="2016-10" db="EMBL/GenBank/DDBJ databases">
        <authorList>
            <person name="Varghese N."/>
            <person name="Submissions S."/>
        </authorList>
    </citation>
    <scope>NUCLEOTIDE SEQUENCE [LARGE SCALE GENOMIC DNA]</scope>
    <source>
        <strain evidence="2">IBRC-M 10760</strain>
    </source>
</reference>
<organism evidence="1 2">
    <name type="scientific">Halorientalis regularis</name>
    <dbReference type="NCBI Taxonomy" id="660518"/>
    <lineage>
        <taxon>Archaea</taxon>
        <taxon>Methanobacteriati</taxon>
        <taxon>Methanobacteriota</taxon>
        <taxon>Stenosarchaea group</taxon>
        <taxon>Halobacteria</taxon>
        <taxon>Halobacteriales</taxon>
        <taxon>Haloarculaceae</taxon>
        <taxon>Halorientalis</taxon>
    </lineage>
</organism>
<sequence length="60" mass="6860">MEREDDATVADCFEERSSESAFAVLAGRIAWKHSVHVGIDISAMARDGRRIRYDELYRSL</sequence>